<feature type="transmembrane region" description="Helical" evidence="8">
    <location>
        <begin position="44"/>
        <end position="65"/>
    </location>
</feature>
<dbReference type="AlphaFoldDB" id="A0A5D4R2P8"/>
<feature type="transmembrane region" description="Helical" evidence="8">
    <location>
        <begin position="273"/>
        <end position="298"/>
    </location>
</feature>
<dbReference type="Pfam" id="PF03845">
    <property type="entry name" value="Spore_permease"/>
    <property type="match status" value="1"/>
</dbReference>
<dbReference type="InterPro" id="IPR004761">
    <property type="entry name" value="Spore_GerAB"/>
</dbReference>
<reference evidence="9 10" key="1">
    <citation type="submission" date="2019-08" db="EMBL/GenBank/DDBJ databases">
        <title>Bacillus genomes from the desert of Cuatro Cienegas, Coahuila.</title>
        <authorList>
            <person name="Olmedo-Alvarez G."/>
        </authorList>
    </citation>
    <scope>NUCLEOTIDE SEQUENCE [LARGE SCALE GENOMIC DNA]</scope>
    <source>
        <strain evidence="9 10">CH446_14T</strain>
    </source>
</reference>
<dbReference type="GO" id="GO:0016020">
    <property type="term" value="C:membrane"/>
    <property type="evidence" value="ECO:0007669"/>
    <property type="project" value="UniProtKB-SubCell"/>
</dbReference>
<name>A0A5D4R2P8_9BACI</name>
<comment type="similarity">
    <text evidence="2">Belongs to the amino acid-polyamine-organocation (APC) superfamily. Spore germination protein (SGP) (TC 2.A.3.9) family.</text>
</comment>
<feature type="transmembrane region" description="Helical" evidence="8">
    <location>
        <begin position="340"/>
        <end position="363"/>
    </location>
</feature>
<evidence type="ECO:0000256" key="2">
    <source>
        <dbReference type="ARBA" id="ARBA00007998"/>
    </source>
</evidence>
<keyword evidence="7 8" id="KW-0472">Membrane</keyword>
<feature type="transmembrane region" description="Helical" evidence="8">
    <location>
        <begin position="115"/>
        <end position="137"/>
    </location>
</feature>
<keyword evidence="6 8" id="KW-1133">Transmembrane helix</keyword>
<evidence type="ECO:0000313" key="9">
    <source>
        <dbReference type="EMBL" id="TYS45627.1"/>
    </source>
</evidence>
<feature type="transmembrane region" description="Helical" evidence="8">
    <location>
        <begin position="12"/>
        <end position="32"/>
    </location>
</feature>
<keyword evidence="4" id="KW-0309">Germination</keyword>
<feature type="transmembrane region" description="Helical" evidence="8">
    <location>
        <begin position="149"/>
        <end position="171"/>
    </location>
</feature>
<dbReference type="Proteomes" id="UP000322139">
    <property type="component" value="Unassembled WGS sequence"/>
</dbReference>
<feature type="transmembrane region" description="Helical" evidence="8">
    <location>
        <begin position="224"/>
        <end position="244"/>
    </location>
</feature>
<feature type="transmembrane region" description="Helical" evidence="8">
    <location>
        <begin position="86"/>
        <end position="109"/>
    </location>
</feature>
<evidence type="ECO:0000256" key="6">
    <source>
        <dbReference type="ARBA" id="ARBA00022989"/>
    </source>
</evidence>
<evidence type="ECO:0000256" key="8">
    <source>
        <dbReference type="SAM" id="Phobius"/>
    </source>
</evidence>
<dbReference type="PANTHER" id="PTHR34975">
    <property type="entry name" value="SPORE GERMINATION PROTEIN A2"/>
    <property type="match status" value="1"/>
</dbReference>
<organism evidence="9 10">
    <name type="scientific">Bacillus infantis</name>
    <dbReference type="NCBI Taxonomy" id="324767"/>
    <lineage>
        <taxon>Bacteria</taxon>
        <taxon>Bacillati</taxon>
        <taxon>Bacillota</taxon>
        <taxon>Bacilli</taxon>
        <taxon>Bacillales</taxon>
        <taxon>Bacillaceae</taxon>
        <taxon>Bacillus</taxon>
    </lineage>
</organism>
<evidence type="ECO:0000256" key="4">
    <source>
        <dbReference type="ARBA" id="ARBA00022544"/>
    </source>
</evidence>
<comment type="caution">
    <text evidence="9">The sequence shown here is derived from an EMBL/GenBank/DDBJ whole genome shotgun (WGS) entry which is preliminary data.</text>
</comment>
<gene>
    <name evidence="9" type="ORF">FZD51_18800</name>
</gene>
<keyword evidence="5 8" id="KW-0812">Transmembrane</keyword>
<dbReference type="PANTHER" id="PTHR34975:SF2">
    <property type="entry name" value="SPORE GERMINATION PROTEIN A2"/>
    <property type="match status" value="1"/>
</dbReference>
<dbReference type="GO" id="GO:0009847">
    <property type="term" value="P:spore germination"/>
    <property type="evidence" value="ECO:0007669"/>
    <property type="project" value="InterPro"/>
</dbReference>
<evidence type="ECO:0000313" key="10">
    <source>
        <dbReference type="Proteomes" id="UP000322139"/>
    </source>
</evidence>
<evidence type="ECO:0000256" key="7">
    <source>
        <dbReference type="ARBA" id="ARBA00023136"/>
    </source>
</evidence>
<proteinExistence type="inferred from homology"/>
<evidence type="ECO:0000256" key="1">
    <source>
        <dbReference type="ARBA" id="ARBA00004141"/>
    </source>
</evidence>
<evidence type="ECO:0000256" key="5">
    <source>
        <dbReference type="ARBA" id="ARBA00022692"/>
    </source>
</evidence>
<sequence length="370" mass="42213">MTSVSIENNASSFSGIYVFFIANRFQLIYFLYVMPTVLTHPYMIWGIILVGILSQLNLILLSKWLSSEHASKGYAGFVHLFGQWMIRILAAVGIVVIGIKVTVFILGYVEIIHQFVFPSMSPNWLIVFVMAVCCYTASLGMNNAIRFSVISFLCSIWMILFYHTFITSPIASLPDLYPLIPEDWSNISWKGLLLIWSSLSGPEYIVCIAHLLNPRGSFLKYFTFANTLSVLEYLVLFIASLFFFGSKFLSLSKFPIVTMARYLQTPIFERVDIILICLNIFNLVFGISFLLLCFYGALRILGKKLQTNHSKWGIPIICIIASVWLIAANKWIWREEYQSILLNLEIGCSSLTYLLVPLFLLIFSRIKRGL</sequence>
<accession>A0A5D4R2P8</accession>
<feature type="transmembrane region" description="Helical" evidence="8">
    <location>
        <begin position="310"/>
        <end position="328"/>
    </location>
</feature>
<protein>
    <submittedName>
        <fullName evidence="9">GerAB/ArcD/ProY family transporter</fullName>
    </submittedName>
</protein>
<evidence type="ECO:0000256" key="3">
    <source>
        <dbReference type="ARBA" id="ARBA00022448"/>
    </source>
</evidence>
<keyword evidence="3" id="KW-0813">Transport</keyword>
<dbReference type="EMBL" id="VTER01000010">
    <property type="protein sequence ID" value="TYS45627.1"/>
    <property type="molecule type" value="Genomic_DNA"/>
</dbReference>
<dbReference type="RefSeq" id="WP_148976168.1">
    <property type="nucleotide sequence ID" value="NZ_JBNIKT010000001.1"/>
</dbReference>
<comment type="subcellular location">
    <subcellularLocation>
        <location evidence="1">Membrane</location>
        <topology evidence="1">Multi-pass membrane protein</topology>
    </subcellularLocation>
</comment>